<dbReference type="EMBL" id="CAJQZP010000714">
    <property type="protein sequence ID" value="CAG4980485.1"/>
    <property type="molecule type" value="Genomic_DNA"/>
</dbReference>
<dbReference type="PANTHER" id="PTHR47272">
    <property type="entry name" value="DDE_TNP_1_7 DOMAIN-CONTAINING PROTEIN"/>
    <property type="match status" value="1"/>
</dbReference>
<protein>
    <submittedName>
        <fullName evidence="3">(apollo) hypothetical protein</fullName>
    </submittedName>
</protein>
<feature type="domain" description="PiggyBac transposable element-derived protein" evidence="2">
    <location>
        <begin position="136"/>
        <end position="203"/>
    </location>
</feature>
<proteinExistence type="predicted"/>
<evidence type="ECO:0000259" key="2">
    <source>
        <dbReference type="Pfam" id="PF13843"/>
    </source>
</evidence>
<feature type="region of interest" description="Disordered" evidence="1">
    <location>
        <begin position="69"/>
        <end position="101"/>
    </location>
</feature>
<dbReference type="Proteomes" id="UP000691718">
    <property type="component" value="Unassembled WGS sequence"/>
</dbReference>
<evidence type="ECO:0000256" key="1">
    <source>
        <dbReference type="SAM" id="MobiDB-lite"/>
    </source>
</evidence>
<comment type="caution">
    <text evidence="3">The sequence shown here is derived from an EMBL/GenBank/DDBJ whole genome shotgun (WGS) entry which is preliminary data.</text>
</comment>
<dbReference type="InterPro" id="IPR029526">
    <property type="entry name" value="PGBD"/>
</dbReference>
<dbReference type="AlphaFoldDB" id="A0A8S3WT51"/>
<evidence type="ECO:0000313" key="3">
    <source>
        <dbReference type="EMBL" id="CAG4980485.1"/>
    </source>
</evidence>
<sequence length="363" mass="40889">MKFSGNFLSYVIRADMSRKMRDGDIEDLLIRLENGDISDDEEDIGNENDIDYYPNLQDILNVLDIDNDNEEVNENPPLVSEEEPTECAESSSEQPTPGPSFALSVPGILGIAAWRSRSRELIWKKRGSYEEQVADYEGVDISVTTWKDNKMVTLASTYVGAEPAETTTRYDKKQKKEITIPCPKIIKDYNAHMGGVDLMDSFLGRAELAEALCNYKKSVEKRGRPSSSNIEKELEAKKPRRKPVNPVPVKDDVLRDLRPNESNSLELFCKWSCDGSQQAQFKQKMENGATDSNIFQSSFILLRLVCDTKTVCSDPLITGMGQTSKKRTCENTETEYRAHAPTSCAIQLIEDMLAHDYETDLIA</sequence>
<dbReference type="OrthoDB" id="122438at2759"/>
<feature type="region of interest" description="Disordered" evidence="1">
    <location>
        <begin position="221"/>
        <end position="252"/>
    </location>
</feature>
<evidence type="ECO:0000313" key="4">
    <source>
        <dbReference type="Proteomes" id="UP000691718"/>
    </source>
</evidence>
<dbReference type="Pfam" id="PF13843">
    <property type="entry name" value="DDE_Tnp_1_7"/>
    <property type="match status" value="1"/>
</dbReference>
<organism evidence="3 4">
    <name type="scientific">Parnassius apollo</name>
    <name type="common">Apollo butterfly</name>
    <name type="synonym">Papilio apollo</name>
    <dbReference type="NCBI Taxonomy" id="110799"/>
    <lineage>
        <taxon>Eukaryota</taxon>
        <taxon>Metazoa</taxon>
        <taxon>Ecdysozoa</taxon>
        <taxon>Arthropoda</taxon>
        <taxon>Hexapoda</taxon>
        <taxon>Insecta</taxon>
        <taxon>Pterygota</taxon>
        <taxon>Neoptera</taxon>
        <taxon>Endopterygota</taxon>
        <taxon>Lepidoptera</taxon>
        <taxon>Glossata</taxon>
        <taxon>Ditrysia</taxon>
        <taxon>Papilionoidea</taxon>
        <taxon>Papilionidae</taxon>
        <taxon>Parnassiinae</taxon>
        <taxon>Parnassini</taxon>
        <taxon>Parnassius</taxon>
        <taxon>Parnassius</taxon>
    </lineage>
</organism>
<accession>A0A8S3WT51</accession>
<gene>
    <name evidence="3" type="ORF">PAPOLLO_LOCUS10050</name>
</gene>
<keyword evidence="4" id="KW-1185">Reference proteome</keyword>
<reference evidence="3" key="1">
    <citation type="submission" date="2021-04" db="EMBL/GenBank/DDBJ databases">
        <authorList>
            <person name="Tunstrom K."/>
        </authorList>
    </citation>
    <scope>NUCLEOTIDE SEQUENCE</scope>
</reference>
<name>A0A8S3WT51_PARAO</name>